<dbReference type="GO" id="GO:0016020">
    <property type="term" value="C:membrane"/>
    <property type="evidence" value="ECO:0007669"/>
    <property type="project" value="UniProtKB-SubCell"/>
</dbReference>
<evidence type="ECO:0000313" key="8">
    <source>
        <dbReference type="EMBL" id="GAT24707.1"/>
    </source>
</evidence>
<dbReference type="AlphaFoldDB" id="A0A146FFS9"/>
<evidence type="ECO:0000256" key="2">
    <source>
        <dbReference type="ARBA" id="ARBA00022448"/>
    </source>
</evidence>
<comment type="subcellular location">
    <subcellularLocation>
        <location evidence="1">Membrane</location>
        <topology evidence="1">Multi-pass membrane protein</topology>
    </subcellularLocation>
</comment>
<keyword evidence="2" id="KW-0813">Transport</keyword>
<dbReference type="PANTHER" id="PTHR43791">
    <property type="entry name" value="PERMEASE-RELATED"/>
    <property type="match status" value="1"/>
</dbReference>
<evidence type="ECO:0000256" key="6">
    <source>
        <dbReference type="SAM" id="MobiDB-lite"/>
    </source>
</evidence>
<dbReference type="EMBL" id="BCWF01000018">
    <property type="protein sequence ID" value="GAT24707.1"/>
    <property type="molecule type" value="Genomic_DNA"/>
</dbReference>
<dbReference type="SUPFAM" id="SSF103473">
    <property type="entry name" value="MFS general substrate transporter"/>
    <property type="match status" value="1"/>
</dbReference>
<evidence type="ECO:0000256" key="5">
    <source>
        <dbReference type="ARBA" id="ARBA00023136"/>
    </source>
</evidence>
<evidence type="ECO:0000256" key="4">
    <source>
        <dbReference type="ARBA" id="ARBA00022989"/>
    </source>
</evidence>
<reference evidence="8 9" key="1">
    <citation type="journal article" date="2016" name="DNA Res.">
        <title>Genome sequence of Aspergillus luchuensis NBRC 4314.</title>
        <authorList>
            <person name="Yamada O."/>
            <person name="Machida M."/>
            <person name="Hosoyama A."/>
            <person name="Goto M."/>
            <person name="Takahashi T."/>
            <person name="Futagami T."/>
            <person name="Yamagata Y."/>
            <person name="Takeuchi M."/>
            <person name="Kobayashi T."/>
            <person name="Koike H."/>
            <person name="Abe K."/>
            <person name="Asai K."/>
            <person name="Arita M."/>
            <person name="Fujita N."/>
            <person name="Fukuda K."/>
            <person name="Higa K."/>
            <person name="Horikawa H."/>
            <person name="Ishikawa T."/>
            <person name="Jinno K."/>
            <person name="Kato Y."/>
            <person name="Kirimura K."/>
            <person name="Mizutani O."/>
            <person name="Nakasone K."/>
            <person name="Sano M."/>
            <person name="Shiraishi Y."/>
            <person name="Tsukahara M."/>
            <person name="Gomi K."/>
        </authorList>
    </citation>
    <scope>NUCLEOTIDE SEQUENCE [LARGE SCALE GENOMIC DNA]</scope>
    <source>
        <strain evidence="8 9">RIB 2604</strain>
    </source>
</reference>
<accession>A0A146FFS9</accession>
<reference evidence="9" key="2">
    <citation type="submission" date="2016-02" db="EMBL/GenBank/DDBJ databases">
        <title>Genome sequencing of Aspergillus luchuensis NBRC 4314.</title>
        <authorList>
            <person name="Yamada O."/>
        </authorList>
    </citation>
    <scope>NUCLEOTIDE SEQUENCE [LARGE SCALE GENOMIC DNA]</scope>
    <source>
        <strain evidence="9">RIB 2604</strain>
    </source>
</reference>
<keyword evidence="3 7" id="KW-0812">Transmembrane</keyword>
<feature type="transmembrane region" description="Helical" evidence="7">
    <location>
        <begin position="178"/>
        <end position="200"/>
    </location>
</feature>
<dbReference type="Gene3D" id="1.20.1250.20">
    <property type="entry name" value="MFS general substrate transporter like domains"/>
    <property type="match status" value="1"/>
</dbReference>
<dbReference type="VEuPathDB" id="FungiDB:ASPFODRAFT_81402"/>
<dbReference type="PANTHER" id="PTHR43791:SF64">
    <property type="entry name" value="MAJOR FACILITATOR SUPERFAMILY (MFS) PROFILE DOMAIN-CONTAINING PROTEIN"/>
    <property type="match status" value="1"/>
</dbReference>
<dbReference type="InterPro" id="IPR036259">
    <property type="entry name" value="MFS_trans_sf"/>
</dbReference>
<sequence length="215" mass="24435">MDTPKDNSKGPIDRVSSVNEQLSDEIRPEDERALSNAYVSGMETDLELLGNEYNYFTTFFNIGYMIMLYPSCIIISHIGPAIWLPACEVYGLRFLIGFFEGATWPGYFTIISETINTQSQWYLPHEMALRMSLYNMAQPVGAMLSGAMQETAIARTRRVGRKPQIGIQVKSFLRCFKFWHLWLFAIAWAIGTGTTPTSYFNLWLKSLKNPDGSAK</sequence>
<dbReference type="Proteomes" id="UP000075230">
    <property type="component" value="Unassembled WGS sequence"/>
</dbReference>
<feature type="region of interest" description="Disordered" evidence="6">
    <location>
        <begin position="1"/>
        <end position="26"/>
    </location>
</feature>
<evidence type="ECO:0000256" key="1">
    <source>
        <dbReference type="ARBA" id="ARBA00004141"/>
    </source>
</evidence>
<feature type="compositionally biased region" description="Basic and acidic residues" evidence="6">
    <location>
        <begin position="1"/>
        <end position="12"/>
    </location>
</feature>
<comment type="caution">
    <text evidence="8">The sequence shown here is derived from an EMBL/GenBank/DDBJ whole genome shotgun (WGS) entry which is preliminary data.</text>
</comment>
<evidence type="ECO:0000256" key="7">
    <source>
        <dbReference type="SAM" id="Phobius"/>
    </source>
</evidence>
<dbReference type="GO" id="GO:0022857">
    <property type="term" value="F:transmembrane transporter activity"/>
    <property type="evidence" value="ECO:0007669"/>
    <property type="project" value="TreeGrafter"/>
</dbReference>
<proteinExistence type="predicted"/>
<evidence type="ECO:0000313" key="9">
    <source>
        <dbReference type="Proteomes" id="UP000075230"/>
    </source>
</evidence>
<gene>
    <name evidence="8" type="ORF">RIB2604_01805370</name>
</gene>
<keyword evidence="4 7" id="KW-1133">Transmembrane helix</keyword>
<keyword evidence="5 7" id="KW-0472">Membrane</keyword>
<organism evidence="8 9">
    <name type="scientific">Aspergillus kawachii</name>
    <name type="common">White koji mold</name>
    <name type="synonym">Aspergillus awamori var. kawachi</name>
    <dbReference type="NCBI Taxonomy" id="1069201"/>
    <lineage>
        <taxon>Eukaryota</taxon>
        <taxon>Fungi</taxon>
        <taxon>Dikarya</taxon>
        <taxon>Ascomycota</taxon>
        <taxon>Pezizomycotina</taxon>
        <taxon>Eurotiomycetes</taxon>
        <taxon>Eurotiomycetidae</taxon>
        <taxon>Eurotiales</taxon>
        <taxon>Aspergillaceae</taxon>
        <taxon>Aspergillus</taxon>
        <taxon>Aspergillus subgen. Circumdati</taxon>
    </lineage>
</organism>
<feature type="transmembrane region" description="Helical" evidence="7">
    <location>
        <begin position="62"/>
        <end position="84"/>
    </location>
</feature>
<evidence type="ECO:0000256" key="3">
    <source>
        <dbReference type="ARBA" id="ARBA00022692"/>
    </source>
</evidence>
<protein>
    <submittedName>
        <fullName evidence="8">Major facilitator superfamily transporter</fullName>
    </submittedName>
</protein>
<name>A0A146FFS9_ASPKA</name>